<protein>
    <recommendedName>
        <fullName evidence="3">F-box domain-containing protein</fullName>
    </recommendedName>
</protein>
<dbReference type="OrthoDB" id="3789169at2759"/>
<proteinExistence type="predicted"/>
<dbReference type="EMBL" id="JAADJZ010000004">
    <property type="protein sequence ID" value="KAF2875607.1"/>
    <property type="molecule type" value="Genomic_DNA"/>
</dbReference>
<gene>
    <name evidence="1" type="ORF">BDV95DRAFT_278700</name>
</gene>
<evidence type="ECO:0000313" key="1">
    <source>
        <dbReference type="EMBL" id="KAF2875607.1"/>
    </source>
</evidence>
<keyword evidence="2" id="KW-1185">Reference proteome</keyword>
<sequence>MECTQYAHVTPIDQVPIWLLPIVEAARALRANPQAPALYTRLRTLQIRFDMSCSPAILYLFCLPRLRLLHVDGLAQESTEVEPQLWPVSNVASDLEELQLTHVEAPGLFIAHMIRSCKALSVFKCHRVEESKWPDAHMPIKTADESRAWCAEIMSAVEQHSSSLTTLELEPHDTFLRHDEHYRYAPLDSFKKLDALDALIAPFMLLMGTPSSTTIAECTQTSYLRMLDVLPPNLVYLCLSLSPWTAPGAVNETILDLKSRPTIKLYCESLLQYVHLVYDHMKWNAPLPLQFWKMKDDFAFFCGISFDYLIHDAIDFDHVDDVFDEQQLNTLAKELARHGPMGIEMATHFSGCAQEMKAKVMDCLGLDSDWLLTEEGQSIMFVELNALDEEWRSEC</sequence>
<organism evidence="1 2">
    <name type="scientific">Massariosphaeria phaeospora</name>
    <dbReference type="NCBI Taxonomy" id="100035"/>
    <lineage>
        <taxon>Eukaryota</taxon>
        <taxon>Fungi</taxon>
        <taxon>Dikarya</taxon>
        <taxon>Ascomycota</taxon>
        <taxon>Pezizomycotina</taxon>
        <taxon>Dothideomycetes</taxon>
        <taxon>Pleosporomycetidae</taxon>
        <taxon>Pleosporales</taxon>
        <taxon>Pleosporales incertae sedis</taxon>
        <taxon>Massariosphaeria</taxon>
    </lineage>
</organism>
<dbReference type="Proteomes" id="UP000481861">
    <property type="component" value="Unassembled WGS sequence"/>
</dbReference>
<name>A0A7C8ILA3_9PLEO</name>
<evidence type="ECO:0000313" key="2">
    <source>
        <dbReference type="Proteomes" id="UP000481861"/>
    </source>
</evidence>
<comment type="caution">
    <text evidence="1">The sequence shown here is derived from an EMBL/GenBank/DDBJ whole genome shotgun (WGS) entry which is preliminary data.</text>
</comment>
<accession>A0A7C8ILA3</accession>
<evidence type="ECO:0008006" key="3">
    <source>
        <dbReference type="Google" id="ProtNLM"/>
    </source>
</evidence>
<dbReference type="AlphaFoldDB" id="A0A7C8ILA3"/>
<reference evidence="1 2" key="1">
    <citation type="submission" date="2020-01" db="EMBL/GenBank/DDBJ databases">
        <authorList>
            <consortium name="DOE Joint Genome Institute"/>
            <person name="Haridas S."/>
            <person name="Albert R."/>
            <person name="Binder M."/>
            <person name="Bloem J."/>
            <person name="Labutti K."/>
            <person name="Salamov A."/>
            <person name="Andreopoulos B."/>
            <person name="Baker S.E."/>
            <person name="Barry K."/>
            <person name="Bills G."/>
            <person name="Bluhm B.H."/>
            <person name="Cannon C."/>
            <person name="Castanera R."/>
            <person name="Culley D.E."/>
            <person name="Daum C."/>
            <person name="Ezra D."/>
            <person name="Gonzalez J.B."/>
            <person name="Henrissat B."/>
            <person name="Kuo A."/>
            <person name="Liang C."/>
            <person name="Lipzen A."/>
            <person name="Lutzoni F."/>
            <person name="Magnuson J."/>
            <person name="Mondo S."/>
            <person name="Nolan M."/>
            <person name="Ohm R."/>
            <person name="Pangilinan J."/>
            <person name="Park H.-J.H."/>
            <person name="Ramirez L."/>
            <person name="Alfaro M."/>
            <person name="Sun H."/>
            <person name="Tritt A."/>
            <person name="Yoshinaga Y."/>
            <person name="Zwiers L.-H.L."/>
            <person name="Turgeon B.G."/>
            <person name="Goodwin S.B."/>
            <person name="Spatafora J.W."/>
            <person name="Crous P.W."/>
            <person name="Grigoriev I.V."/>
        </authorList>
    </citation>
    <scope>NUCLEOTIDE SEQUENCE [LARGE SCALE GENOMIC DNA]</scope>
    <source>
        <strain evidence="1 2">CBS 611.86</strain>
    </source>
</reference>